<feature type="domain" description="C2H2-type" evidence="11">
    <location>
        <begin position="995"/>
        <end position="1023"/>
    </location>
</feature>
<keyword evidence="4 10" id="KW-0863">Zinc-finger</keyword>
<accession>A0A9W3AWE3</accession>
<dbReference type="GO" id="GO:0000981">
    <property type="term" value="F:DNA-binding transcription factor activity, RNA polymerase II-specific"/>
    <property type="evidence" value="ECO:0007669"/>
    <property type="project" value="TreeGrafter"/>
</dbReference>
<keyword evidence="8" id="KW-0804">Transcription</keyword>
<feature type="domain" description="C2H2-type" evidence="11">
    <location>
        <begin position="1155"/>
        <end position="1182"/>
    </location>
</feature>
<dbReference type="InterPro" id="IPR036236">
    <property type="entry name" value="Znf_C2H2_sf"/>
</dbReference>
<evidence type="ECO:0000313" key="12">
    <source>
        <dbReference type="Proteomes" id="UP001165740"/>
    </source>
</evidence>
<protein>
    <submittedName>
        <fullName evidence="13 14">Uncharacterized protein LOC106077502 isoform X1</fullName>
    </submittedName>
</protein>
<keyword evidence="12" id="KW-1185">Reference proteome</keyword>
<gene>
    <name evidence="13 14 15 16" type="primary">LOC106077502</name>
</gene>
<dbReference type="GO" id="GO:0008270">
    <property type="term" value="F:zinc ion binding"/>
    <property type="evidence" value="ECO:0007669"/>
    <property type="project" value="UniProtKB-KW"/>
</dbReference>
<evidence type="ECO:0000256" key="8">
    <source>
        <dbReference type="ARBA" id="ARBA00023163"/>
    </source>
</evidence>
<dbReference type="InterPro" id="IPR013087">
    <property type="entry name" value="Znf_C2H2_type"/>
</dbReference>
<organism evidence="12 14">
    <name type="scientific">Biomphalaria glabrata</name>
    <name type="common">Bloodfluke planorb</name>
    <name type="synonym">Freshwater snail</name>
    <dbReference type="NCBI Taxonomy" id="6526"/>
    <lineage>
        <taxon>Eukaryota</taxon>
        <taxon>Metazoa</taxon>
        <taxon>Spiralia</taxon>
        <taxon>Lophotrochozoa</taxon>
        <taxon>Mollusca</taxon>
        <taxon>Gastropoda</taxon>
        <taxon>Heterobranchia</taxon>
        <taxon>Euthyneura</taxon>
        <taxon>Panpulmonata</taxon>
        <taxon>Hygrophila</taxon>
        <taxon>Lymnaeoidea</taxon>
        <taxon>Planorbidae</taxon>
        <taxon>Biomphalaria</taxon>
    </lineage>
</organism>
<dbReference type="Proteomes" id="UP001165740">
    <property type="component" value="Chromosome 7"/>
</dbReference>
<dbReference type="FunFam" id="3.30.160.60:FF:000255">
    <property type="entry name" value="Zinc finger and AT-hook domain containing"/>
    <property type="match status" value="1"/>
</dbReference>
<evidence type="ECO:0000313" key="15">
    <source>
        <dbReference type="RefSeq" id="XP_055891539.1"/>
    </source>
</evidence>
<dbReference type="Pfam" id="PF00096">
    <property type="entry name" value="zf-C2H2"/>
    <property type="match status" value="5"/>
</dbReference>
<evidence type="ECO:0000313" key="13">
    <source>
        <dbReference type="RefSeq" id="XP_055891537.1"/>
    </source>
</evidence>
<dbReference type="PROSITE" id="PS50157">
    <property type="entry name" value="ZINC_FINGER_C2H2_2"/>
    <property type="match status" value="8"/>
</dbReference>
<dbReference type="InterPro" id="IPR050329">
    <property type="entry name" value="GLI_C2H2-zinc-finger"/>
</dbReference>
<comment type="subcellular location">
    <subcellularLocation>
        <location evidence="1">Nucleus</location>
    </subcellularLocation>
</comment>
<dbReference type="OrthoDB" id="654211at2759"/>
<feature type="domain" description="C2H2-type" evidence="11">
    <location>
        <begin position="967"/>
        <end position="994"/>
    </location>
</feature>
<evidence type="ECO:0000256" key="6">
    <source>
        <dbReference type="ARBA" id="ARBA00023015"/>
    </source>
</evidence>
<evidence type="ECO:0000256" key="7">
    <source>
        <dbReference type="ARBA" id="ARBA00023125"/>
    </source>
</evidence>
<evidence type="ECO:0000256" key="4">
    <source>
        <dbReference type="ARBA" id="ARBA00022771"/>
    </source>
</evidence>
<evidence type="ECO:0000313" key="14">
    <source>
        <dbReference type="RefSeq" id="XP_055891538.1"/>
    </source>
</evidence>
<keyword evidence="9" id="KW-0539">Nucleus</keyword>
<dbReference type="GeneID" id="106077502"/>
<dbReference type="SUPFAM" id="SSF57667">
    <property type="entry name" value="beta-beta-alpha zinc fingers"/>
    <property type="match status" value="7"/>
</dbReference>
<feature type="domain" description="C2H2-type" evidence="11">
    <location>
        <begin position="853"/>
        <end position="882"/>
    </location>
</feature>
<feature type="domain" description="C2H2-type" evidence="11">
    <location>
        <begin position="911"/>
        <end position="938"/>
    </location>
</feature>
<keyword evidence="2" id="KW-0479">Metal-binding</keyword>
<proteinExistence type="predicted"/>
<dbReference type="RefSeq" id="XP_055891539.1">
    <property type="nucleotide sequence ID" value="XM_056035564.1"/>
</dbReference>
<evidence type="ECO:0000256" key="10">
    <source>
        <dbReference type="PROSITE-ProRule" id="PRU00042"/>
    </source>
</evidence>
<dbReference type="GO" id="GO:0045944">
    <property type="term" value="P:positive regulation of transcription by RNA polymerase II"/>
    <property type="evidence" value="ECO:0007669"/>
    <property type="project" value="UniProtKB-ARBA"/>
</dbReference>
<evidence type="ECO:0000259" key="11">
    <source>
        <dbReference type="PROSITE" id="PS50157"/>
    </source>
</evidence>
<evidence type="ECO:0000313" key="16">
    <source>
        <dbReference type="RefSeq" id="XP_055891540.1"/>
    </source>
</evidence>
<dbReference type="RefSeq" id="XP_055891537.1">
    <property type="nucleotide sequence ID" value="XM_056035562.1"/>
</dbReference>
<feature type="domain" description="C2H2-type" evidence="11">
    <location>
        <begin position="1024"/>
        <end position="1051"/>
    </location>
</feature>
<dbReference type="FunFam" id="3.30.160.60:FF:000412">
    <property type="entry name" value="zinc finger protein 64 isoform X1"/>
    <property type="match status" value="1"/>
</dbReference>
<name>A0A9W3AWE3_BIOGL</name>
<dbReference type="FunFam" id="3.30.160.60:FF:000264">
    <property type="entry name" value="Zinc finger protein 236"/>
    <property type="match status" value="1"/>
</dbReference>
<keyword evidence="5" id="KW-0862">Zinc</keyword>
<dbReference type="PANTHER" id="PTHR19818:SF139">
    <property type="entry name" value="PAIR-RULE PROTEIN ODD-PAIRED"/>
    <property type="match status" value="1"/>
</dbReference>
<dbReference type="GO" id="GO:0005634">
    <property type="term" value="C:nucleus"/>
    <property type="evidence" value="ECO:0007669"/>
    <property type="project" value="UniProtKB-SubCell"/>
</dbReference>
<dbReference type="PANTHER" id="PTHR19818">
    <property type="entry name" value="ZINC FINGER PROTEIN ZIC AND GLI"/>
    <property type="match status" value="1"/>
</dbReference>
<dbReference type="SMART" id="SM00355">
    <property type="entry name" value="ZnF_C2H2"/>
    <property type="match status" value="10"/>
</dbReference>
<dbReference type="GO" id="GO:0000978">
    <property type="term" value="F:RNA polymerase II cis-regulatory region sequence-specific DNA binding"/>
    <property type="evidence" value="ECO:0007669"/>
    <property type="project" value="TreeGrafter"/>
</dbReference>
<reference evidence="13 14" key="1">
    <citation type="submission" date="2025-04" db="UniProtKB">
        <authorList>
            <consortium name="RefSeq"/>
        </authorList>
    </citation>
    <scope>IDENTIFICATION</scope>
</reference>
<keyword evidence="6" id="KW-0805">Transcription regulation</keyword>
<dbReference type="OMA" id="THVRINH"/>
<keyword evidence="7" id="KW-0238">DNA-binding</keyword>
<evidence type="ECO:0000256" key="1">
    <source>
        <dbReference type="ARBA" id="ARBA00004123"/>
    </source>
</evidence>
<dbReference type="RefSeq" id="XP_055891538.1">
    <property type="nucleotide sequence ID" value="XM_056035563.1"/>
</dbReference>
<evidence type="ECO:0000256" key="9">
    <source>
        <dbReference type="ARBA" id="ARBA00023242"/>
    </source>
</evidence>
<sequence>MAAVQDIHICGGCRLEFSDILKFIAHKGQCPSSSRTPRFNAQNLLKGTSQHFLTQFLQQHSTPVEVSQECEVGNKLQQQTECATPQFNYNSTISDGLLSTMVGPVLPHLSVPFSSVDHNLVSNSNHKNLITWQVKERTKEDILTLHSSVTRSENLQECSGENNARMSPRRSAESISFEDIAVYVVSPKSFNASGKERCDLDFKSNAQEKIGSGITFTIDPTLDQATSFNSLVSSDQNCTMSQVMVKSVNHPYVNQTVQQEISCATDPMGLTALPMSAINSKYFLETDLTTVSESSTPCPEDLEVGQISAAMLVGGSRHGSQRVISDSSQIKNVSTDSSYIVSGSGGSGDSVTVIKTSPGLGLTAQEYIRDKTASAPIIKDVCKTRRISLEKRERLQGVSDDLMSCSPYLNTETSKANSHNKIIFNQVTSDKTSTKIELKQTSSTPVSCVPQMTSYKAVFTSPSCAGHRLNPDISGHIHLANNVKPLEASESEPKKLSSSVVYTNISASTGLTIRDGIMKPHGGVCKSDLKKVDRKITFDIKDEPAVSNISTDGQQEEKKSGLENCTSYRLASTSAIGDELVTFHSNVAAPGNNISVGNQREYDMPELHLVTDSKLLETFHETNSKMFKNSCSDDPSVMFSQELIDLLPASSLPAGDDSPVVMLCRSDDGSYILVPKENFSSSAEMVSFQTFPANNLSDSTVALGQHGFQQQGMNDVYINVIPSGSSDCSVPQMLVKNLCFSDTDQSQWIAISTGNSEGSSRSYSINPDTQIPINMDTPTLKQATVKQDVAHISTVEKEKCIRKPKKPKSNQQQPIPNSAFIKKNIAAKKAKTTLEDQEDIGNDGPDSRKSKSFICKFDNCRYTTTIFKDFQRHYRRHTGERPFQCKECGKKFSRSDKLNIHMRWHSGVKLFKCNICDYACIEGGSLKKHMRIHNDERPFKCQICSYASRNSSQLIVHLRTHTGDTPFHCLQCSAKFKINSDLKRHIRTHTGEKPFQCDLCEYKSTNKGNLKTHIRINHSKENEISCPSCDFVTSSKKRLREHIKIHNSKQLVSCDQCDYSCTSLNALRNHASIHNTVKQFRCHYCPFMSKQSGNLKKHIQNLHLDKVRSSKRVKNGLSSLSGIVTGTKRNAVLKNVGKSENSKTRTVSSMYRKSYVCSKCGSCFVREDSLRCHMKQHTTEQTEVSQSVMKDLLSGLPQGSSLSRETDSERDHNIYGCQGIQHIVAAASKLNEENCNSELTPNKVNNDITELKSVNPSVFQKNKSISQSLKESNPIQIHDSLQMSEVATKKSLPWEHRSYTLSANNIVKRQHPDKIYSSSAGICINTKSSIQHSLVTPIHSSKRIKTGLSTSAASTDKSLCAVDNNTAKNSTTIDSPFPTSNQMITISGNTGLETFVLTQKGEMGSNIEPTYSIQLLPQSSLQTSSTDMSVFAQELVGQLTSDFQAAQYQAGATKIQIVLPPGTTMFESSQAARLESCRHH</sequence>
<dbReference type="FunFam" id="3.30.160.60:FF:000032">
    <property type="entry name" value="Krueppel-like factor 4"/>
    <property type="match status" value="1"/>
</dbReference>
<feature type="domain" description="C2H2-type" evidence="11">
    <location>
        <begin position="883"/>
        <end position="910"/>
    </location>
</feature>
<dbReference type="FunFam" id="3.30.160.60:FF:000130">
    <property type="entry name" value="Spalt-like transcription factor 4"/>
    <property type="match status" value="1"/>
</dbReference>
<dbReference type="Gene3D" id="3.30.160.60">
    <property type="entry name" value="Classic Zinc Finger"/>
    <property type="match status" value="7"/>
</dbReference>
<evidence type="ECO:0000256" key="2">
    <source>
        <dbReference type="ARBA" id="ARBA00022723"/>
    </source>
</evidence>
<dbReference type="RefSeq" id="XP_055891540.1">
    <property type="nucleotide sequence ID" value="XM_056035565.1"/>
</dbReference>
<evidence type="ECO:0000256" key="5">
    <source>
        <dbReference type="ARBA" id="ARBA00022833"/>
    </source>
</evidence>
<evidence type="ECO:0000256" key="3">
    <source>
        <dbReference type="ARBA" id="ARBA00022737"/>
    </source>
</evidence>
<feature type="domain" description="C2H2-type" evidence="11">
    <location>
        <begin position="939"/>
        <end position="966"/>
    </location>
</feature>
<keyword evidence="3" id="KW-0677">Repeat</keyword>
<dbReference type="PROSITE" id="PS00028">
    <property type="entry name" value="ZINC_FINGER_C2H2_1"/>
    <property type="match status" value="5"/>
</dbReference>